<protein>
    <submittedName>
        <fullName evidence="1">Uncharacterized protein</fullName>
    </submittedName>
</protein>
<sequence>MINSVVVSVYVPEWKQYMDVDKTAFKMENLFDEVSNIVLTKPQVFTKSAIELKSVPAFHSQYGFPESVFIDKTKGQCDEYLITVSDFKRL</sequence>
<keyword evidence="2" id="KW-1185">Reference proteome</keyword>
<evidence type="ECO:0000313" key="1">
    <source>
        <dbReference type="EMBL" id="GGX36186.1"/>
    </source>
</evidence>
<gene>
    <name evidence="1" type="ORF">GCM10010946_12280</name>
</gene>
<accession>A0ABQ2XVF1</accession>
<proteinExistence type="predicted"/>
<evidence type="ECO:0000313" key="2">
    <source>
        <dbReference type="Proteomes" id="UP000653343"/>
    </source>
</evidence>
<dbReference type="EMBL" id="BMYU01000002">
    <property type="protein sequence ID" value="GGX36186.1"/>
    <property type="molecule type" value="Genomic_DNA"/>
</dbReference>
<comment type="caution">
    <text evidence="1">The sequence shown here is derived from an EMBL/GenBank/DDBJ whole genome shotgun (WGS) entry which is preliminary data.</text>
</comment>
<dbReference type="Proteomes" id="UP000653343">
    <property type="component" value="Unassembled WGS sequence"/>
</dbReference>
<reference evidence="2" key="1">
    <citation type="journal article" date="2019" name="Int. J. Syst. Evol. Microbiol.">
        <title>The Global Catalogue of Microorganisms (GCM) 10K type strain sequencing project: providing services to taxonomists for standard genome sequencing and annotation.</title>
        <authorList>
            <consortium name="The Broad Institute Genomics Platform"/>
            <consortium name="The Broad Institute Genome Sequencing Center for Infectious Disease"/>
            <person name="Wu L."/>
            <person name="Ma J."/>
        </authorList>
    </citation>
    <scope>NUCLEOTIDE SEQUENCE [LARGE SCALE GENOMIC DNA]</scope>
    <source>
        <strain evidence="2">KCTC 23917</strain>
    </source>
</reference>
<name>A0ABQ2XVF1_9BURK</name>
<organism evidence="1 2">
    <name type="scientific">Undibacterium squillarum</name>
    <dbReference type="NCBI Taxonomy" id="1131567"/>
    <lineage>
        <taxon>Bacteria</taxon>
        <taxon>Pseudomonadati</taxon>
        <taxon>Pseudomonadota</taxon>
        <taxon>Betaproteobacteria</taxon>
        <taxon>Burkholderiales</taxon>
        <taxon>Oxalobacteraceae</taxon>
        <taxon>Undibacterium</taxon>
    </lineage>
</organism>